<keyword evidence="1" id="KW-0812">Transmembrane</keyword>
<reference evidence="2" key="1">
    <citation type="submission" date="2018-05" db="EMBL/GenBank/DDBJ databases">
        <authorList>
            <person name="Lanie J.A."/>
            <person name="Ng W.-L."/>
            <person name="Kazmierczak K.M."/>
            <person name="Andrzejewski T.M."/>
            <person name="Davidsen T.M."/>
            <person name="Wayne K.J."/>
            <person name="Tettelin H."/>
            <person name="Glass J.I."/>
            <person name="Rusch D."/>
            <person name="Podicherti R."/>
            <person name="Tsui H.-C.T."/>
            <person name="Winkler M.E."/>
        </authorList>
    </citation>
    <scope>NUCLEOTIDE SEQUENCE</scope>
</reference>
<evidence type="ECO:0000256" key="1">
    <source>
        <dbReference type="SAM" id="Phobius"/>
    </source>
</evidence>
<dbReference type="AlphaFoldDB" id="A0A382VBY5"/>
<gene>
    <name evidence="2" type="ORF">METZ01_LOCUS396858</name>
</gene>
<organism evidence="2">
    <name type="scientific">marine metagenome</name>
    <dbReference type="NCBI Taxonomy" id="408172"/>
    <lineage>
        <taxon>unclassified sequences</taxon>
        <taxon>metagenomes</taxon>
        <taxon>ecological metagenomes</taxon>
    </lineage>
</organism>
<keyword evidence="1" id="KW-0472">Membrane</keyword>
<feature type="transmembrane region" description="Helical" evidence="1">
    <location>
        <begin position="6"/>
        <end position="29"/>
    </location>
</feature>
<keyword evidence="1" id="KW-1133">Transmembrane helix</keyword>
<name>A0A382VBY5_9ZZZZ</name>
<accession>A0A382VBY5</accession>
<proteinExistence type="predicted"/>
<sequence>MNFNRANFAFLHDVVMAAAALIVSLFLRLGEDIIFYPR</sequence>
<dbReference type="EMBL" id="UINC01150779">
    <property type="protein sequence ID" value="SVD44004.1"/>
    <property type="molecule type" value="Genomic_DNA"/>
</dbReference>
<evidence type="ECO:0000313" key="2">
    <source>
        <dbReference type="EMBL" id="SVD44004.1"/>
    </source>
</evidence>
<feature type="non-terminal residue" evidence="2">
    <location>
        <position position="38"/>
    </location>
</feature>
<protein>
    <submittedName>
        <fullName evidence="2">Uncharacterized protein</fullName>
    </submittedName>
</protein>